<dbReference type="SUPFAM" id="SSF55008">
    <property type="entry name" value="HMA, heavy metal-associated domain"/>
    <property type="match status" value="1"/>
</dbReference>
<dbReference type="FunFam" id="3.30.70.100:FF:000047">
    <property type="entry name" value="Copper-transporting ATPase PAA1, chloroplastic"/>
    <property type="match status" value="1"/>
</dbReference>
<proteinExistence type="predicted"/>
<dbReference type="OMA" id="CGFKSNV"/>
<dbReference type="STRING" id="1590841.A0A2R6Q6N4"/>
<accession>A0A2R6Q6N4</accession>
<comment type="caution">
    <text evidence="5">The sequence shown here is derived from an EMBL/GenBank/DDBJ whole genome shotgun (WGS) entry which is preliminary data.</text>
</comment>
<protein>
    <submittedName>
        <fullName evidence="5">Copper-transporting ATPase</fullName>
    </submittedName>
</protein>
<dbReference type="InterPro" id="IPR017969">
    <property type="entry name" value="Heavy-metal-associated_CS"/>
</dbReference>
<dbReference type="GO" id="GO:0009626">
    <property type="term" value="P:plant-type hypersensitive response"/>
    <property type="evidence" value="ECO:0007669"/>
    <property type="project" value="UniProtKB-KW"/>
</dbReference>
<dbReference type="Proteomes" id="UP000241394">
    <property type="component" value="Chromosome LG19"/>
</dbReference>
<dbReference type="GO" id="GO:0016020">
    <property type="term" value="C:membrane"/>
    <property type="evidence" value="ECO:0007669"/>
    <property type="project" value="UniProtKB-SubCell"/>
</dbReference>
<feature type="compositionally biased region" description="Low complexity" evidence="3">
    <location>
        <begin position="1"/>
        <end position="18"/>
    </location>
</feature>
<dbReference type="InterPro" id="IPR006121">
    <property type="entry name" value="HMA_dom"/>
</dbReference>
<keyword evidence="6" id="KW-1185">Reference proteome</keyword>
<comment type="subcellular location">
    <subcellularLocation>
        <location evidence="1">Membrane</location>
        <topology evidence="1">Peripheral membrane protein</topology>
    </subcellularLocation>
</comment>
<dbReference type="AlphaFoldDB" id="A0A2R6Q6N4"/>
<feature type="compositionally biased region" description="Gly residues" evidence="3">
    <location>
        <begin position="103"/>
        <end position="116"/>
    </location>
</feature>
<feature type="domain" description="HMA" evidence="4">
    <location>
        <begin position="138"/>
        <end position="212"/>
    </location>
</feature>
<dbReference type="PROSITE" id="PS50846">
    <property type="entry name" value="HMA_2"/>
    <property type="match status" value="1"/>
</dbReference>
<reference evidence="6" key="2">
    <citation type="journal article" date="2018" name="BMC Genomics">
        <title>A manually annotated Actinidia chinensis var. chinensis (kiwifruit) genome highlights the challenges associated with draft genomes and gene prediction in plants.</title>
        <authorList>
            <person name="Pilkington S.M."/>
            <person name="Crowhurst R."/>
            <person name="Hilario E."/>
            <person name="Nardozza S."/>
            <person name="Fraser L."/>
            <person name="Peng Y."/>
            <person name="Gunaseelan K."/>
            <person name="Simpson R."/>
            <person name="Tahir J."/>
            <person name="Deroles S.C."/>
            <person name="Templeton K."/>
            <person name="Luo Z."/>
            <person name="Davy M."/>
            <person name="Cheng C."/>
            <person name="McNeilage M."/>
            <person name="Scaglione D."/>
            <person name="Liu Y."/>
            <person name="Zhang Q."/>
            <person name="Datson P."/>
            <person name="De Silva N."/>
            <person name="Gardiner S.E."/>
            <person name="Bassett H."/>
            <person name="Chagne D."/>
            <person name="McCallum J."/>
            <person name="Dzierzon H."/>
            <person name="Deng C."/>
            <person name="Wang Y.Y."/>
            <person name="Barron L."/>
            <person name="Manako K."/>
            <person name="Bowen J."/>
            <person name="Foster T.M."/>
            <person name="Erridge Z.A."/>
            <person name="Tiffin H."/>
            <person name="Waite C.N."/>
            <person name="Davies K.M."/>
            <person name="Grierson E.P."/>
            <person name="Laing W.A."/>
            <person name="Kirk R."/>
            <person name="Chen X."/>
            <person name="Wood M."/>
            <person name="Montefiori M."/>
            <person name="Brummell D.A."/>
            <person name="Schwinn K.E."/>
            <person name="Catanach A."/>
            <person name="Fullerton C."/>
            <person name="Li D."/>
            <person name="Meiyalaghan S."/>
            <person name="Nieuwenhuizen N."/>
            <person name="Read N."/>
            <person name="Prakash R."/>
            <person name="Hunter D."/>
            <person name="Zhang H."/>
            <person name="McKenzie M."/>
            <person name="Knabel M."/>
            <person name="Harris A."/>
            <person name="Allan A.C."/>
            <person name="Gleave A."/>
            <person name="Chen A."/>
            <person name="Janssen B.J."/>
            <person name="Plunkett B."/>
            <person name="Ampomah-Dwamena C."/>
            <person name="Voogd C."/>
            <person name="Leif D."/>
            <person name="Lafferty D."/>
            <person name="Souleyre E.J.F."/>
            <person name="Varkonyi-Gasic E."/>
            <person name="Gambi F."/>
            <person name="Hanley J."/>
            <person name="Yao J.L."/>
            <person name="Cheung J."/>
            <person name="David K.M."/>
            <person name="Warren B."/>
            <person name="Marsh K."/>
            <person name="Snowden K.C."/>
            <person name="Lin-Wang K."/>
            <person name="Brian L."/>
            <person name="Martinez-Sanchez M."/>
            <person name="Wang M."/>
            <person name="Ileperuma N."/>
            <person name="Macnee N."/>
            <person name="Campin R."/>
            <person name="McAtee P."/>
            <person name="Drummond R.S.M."/>
            <person name="Espley R.V."/>
            <person name="Ireland H.S."/>
            <person name="Wu R."/>
            <person name="Atkinson R.G."/>
            <person name="Karunairetnam S."/>
            <person name="Bulley S."/>
            <person name="Chunkath S."/>
            <person name="Hanley Z."/>
            <person name="Storey R."/>
            <person name="Thrimawithana A.H."/>
            <person name="Thomson S."/>
            <person name="David C."/>
            <person name="Testolin R."/>
            <person name="Huang H."/>
            <person name="Hellens R.P."/>
            <person name="Schaffer R.J."/>
        </authorList>
    </citation>
    <scope>NUCLEOTIDE SEQUENCE [LARGE SCALE GENOMIC DNA]</scope>
    <source>
        <strain evidence="6">cv. Red5</strain>
    </source>
</reference>
<evidence type="ECO:0000313" key="6">
    <source>
        <dbReference type="Proteomes" id="UP000241394"/>
    </source>
</evidence>
<dbReference type="GO" id="GO:0046872">
    <property type="term" value="F:metal ion binding"/>
    <property type="evidence" value="ECO:0007669"/>
    <property type="project" value="UniProtKB-KW"/>
</dbReference>
<evidence type="ECO:0000256" key="2">
    <source>
        <dbReference type="ARBA" id="ARBA00022723"/>
    </source>
</evidence>
<dbReference type="Gene3D" id="3.30.70.100">
    <property type="match status" value="1"/>
</dbReference>
<gene>
    <name evidence="5" type="ORF">CEY00_Acc21192</name>
</gene>
<reference evidence="5 6" key="1">
    <citation type="submission" date="2017-07" db="EMBL/GenBank/DDBJ databases">
        <title>An improved, manually edited Actinidia chinensis var. chinensis (kiwifruit) genome highlights the challenges associated with draft genomes and gene prediction in plants.</title>
        <authorList>
            <person name="Pilkington S."/>
            <person name="Crowhurst R."/>
            <person name="Hilario E."/>
            <person name="Nardozza S."/>
            <person name="Fraser L."/>
            <person name="Peng Y."/>
            <person name="Gunaseelan K."/>
            <person name="Simpson R."/>
            <person name="Tahir J."/>
            <person name="Deroles S."/>
            <person name="Templeton K."/>
            <person name="Luo Z."/>
            <person name="Davy M."/>
            <person name="Cheng C."/>
            <person name="Mcneilage M."/>
            <person name="Scaglione D."/>
            <person name="Liu Y."/>
            <person name="Zhang Q."/>
            <person name="Datson P."/>
            <person name="De Silva N."/>
            <person name="Gardiner S."/>
            <person name="Bassett H."/>
            <person name="Chagne D."/>
            <person name="Mccallum J."/>
            <person name="Dzierzon H."/>
            <person name="Deng C."/>
            <person name="Wang Y.-Y."/>
            <person name="Barron N."/>
            <person name="Manako K."/>
            <person name="Bowen J."/>
            <person name="Foster T."/>
            <person name="Erridge Z."/>
            <person name="Tiffin H."/>
            <person name="Waite C."/>
            <person name="Davies K."/>
            <person name="Grierson E."/>
            <person name="Laing W."/>
            <person name="Kirk R."/>
            <person name="Chen X."/>
            <person name="Wood M."/>
            <person name="Montefiori M."/>
            <person name="Brummell D."/>
            <person name="Schwinn K."/>
            <person name="Catanach A."/>
            <person name="Fullerton C."/>
            <person name="Li D."/>
            <person name="Meiyalaghan S."/>
            <person name="Nieuwenhuizen N."/>
            <person name="Read N."/>
            <person name="Prakash R."/>
            <person name="Hunter D."/>
            <person name="Zhang H."/>
            <person name="Mckenzie M."/>
            <person name="Knabel M."/>
            <person name="Harris A."/>
            <person name="Allan A."/>
            <person name="Chen A."/>
            <person name="Janssen B."/>
            <person name="Plunkett B."/>
            <person name="Dwamena C."/>
            <person name="Voogd C."/>
            <person name="Leif D."/>
            <person name="Lafferty D."/>
            <person name="Souleyre E."/>
            <person name="Varkonyi-Gasic E."/>
            <person name="Gambi F."/>
            <person name="Hanley J."/>
            <person name="Yao J.-L."/>
            <person name="Cheung J."/>
            <person name="David K."/>
            <person name="Warren B."/>
            <person name="Marsh K."/>
            <person name="Snowden K."/>
            <person name="Lin-Wang K."/>
            <person name="Brian L."/>
            <person name="Martinez-Sanchez M."/>
            <person name="Wang M."/>
            <person name="Ileperuma N."/>
            <person name="Macnee N."/>
            <person name="Campin R."/>
            <person name="Mcatee P."/>
            <person name="Drummond R."/>
            <person name="Espley R."/>
            <person name="Ireland H."/>
            <person name="Wu R."/>
            <person name="Atkinson R."/>
            <person name="Karunairetnam S."/>
            <person name="Bulley S."/>
            <person name="Chunkath S."/>
            <person name="Hanley Z."/>
            <person name="Storey R."/>
            <person name="Thrimawithana A."/>
            <person name="Thomson S."/>
            <person name="David C."/>
            <person name="Testolin R."/>
        </authorList>
    </citation>
    <scope>NUCLEOTIDE SEQUENCE [LARGE SCALE GENOMIC DNA]</scope>
    <source>
        <strain evidence="6">cv. Red5</strain>
        <tissue evidence="5">Young leaf</tissue>
    </source>
</reference>
<evidence type="ECO:0000259" key="4">
    <source>
        <dbReference type="PROSITE" id="PS50846"/>
    </source>
</evidence>
<evidence type="ECO:0000256" key="1">
    <source>
        <dbReference type="ARBA" id="ARBA00004170"/>
    </source>
</evidence>
<name>A0A2R6Q6N4_ACTCC</name>
<evidence type="ECO:0000256" key="3">
    <source>
        <dbReference type="SAM" id="MobiDB-lite"/>
    </source>
</evidence>
<organism evidence="5 6">
    <name type="scientific">Actinidia chinensis var. chinensis</name>
    <name type="common">Chinese soft-hair kiwi</name>
    <dbReference type="NCBI Taxonomy" id="1590841"/>
    <lineage>
        <taxon>Eukaryota</taxon>
        <taxon>Viridiplantae</taxon>
        <taxon>Streptophyta</taxon>
        <taxon>Embryophyta</taxon>
        <taxon>Tracheophyta</taxon>
        <taxon>Spermatophyta</taxon>
        <taxon>Magnoliopsida</taxon>
        <taxon>eudicotyledons</taxon>
        <taxon>Gunneridae</taxon>
        <taxon>Pentapetalae</taxon>
        <taxon>asterids</taxon>
        <taxon>Ericales</taxon>
        <taxon>Actinidiaceae</taxon>
        <taxon>Actinidia</taxon>
    </lineage>
</organism>
<dbReference type="EMBL" id="NKQK01000019">
    <property type="protein sequence ID" value="PSS02812.1"/>
    <property type="molecule type" value="Genomic_DNA"/>
</dbReference>
<dbReference type="InterPro" id="IPR036163">
    <property type="entry name" value="HMA_dom_sf"/>
</dbReference>
<feature type="region of interest" description="Disordered" evidence="3">
    <location>
        <begin position="1"/>
        <end position="24"/>
    </location>
</feature>
<dbReference type="Gramene" id="PSS02812">
    <property type="protein sequence ID" value="PSS02812"/>
    <property type="gene ID" value="CEY00_Acc21192"/>
</dbReference>
<keyword evidence="2" id="KW-0479">Metal-binding</keyword>
<dbReference type="Pfam" id="PF00403">
    <property type="entry name" value="HMA"/>
    <property type="match status" value="1"/>
</dbReference>
<feature type="region of interest" description="Disordered" evidence="3">
    <location>
        <begin position="103"/>
        <end position="125"/>
    </location>
</feature>
<sequence length="225" mass="22805">MESTLSTTTSLLSMSKTLNPSPNPFVSHLHRQLPSTRPGPLASLKLRRLFTAEFRRPKPLNSVPYSSNSLRSLCAVGVHRLGCVGSSAASFASVSGGGGGGGIGGSGGGGGDGASDGGEAESNSVVGGAEEVSALSPDVIILDVGGMTCGGCAASVKRILESQSQVSSASVNLATETAIVWPVSEAMVIPNWQKLLGETLAKHLTSCGFKSNFRGQGDIEGEITS</sequence>
<evidence type="ECO:0000313" key="5">
    <source>
        <dbReference type="EMBL" id="PSS02812.1"/>
    </source>
</evidence>
<dbReference type="InParanoid" id="A0A2R6Q6N4"/>
<dbReference type="PROSITE" id="PS01047">
    <property type="entry name" value="HMA_1"/>
    <property type="match status" value="1"/>
</dbReference>
<dbReference type="OrthoDB" id="689350at2759"/>
<dbReference type="CDD" id="cd00371">
    <property type="entry name" value="HMA"/>
    <property type="match status" value="1"/>
</dbReference>